<evidence type="ECO:0000313" key="3">
    <source>
        <dbReference type="EMBL" id="KAF3486186.1"/>
    </source>
</evidence>
<protein>
    <submittedName>
        <fullName evidence="3">Uncharacterized protein</fullName>
    </submittedName>
</protein>
<keyword evidence="2" id="KW-1133">Transmembrane helix</keyword>
<dbReference type="Proteomes" id="UP000712600">
    <property type="component" value="Unassembled WGS sequence"/>
</dbReference>
<evidence type="ECO:0000256" key="2">
    <source>
        <dbReference type="SAM" id="Phobius"/>
    </source>
</evidence>
<feature type="compositionally biased region" description="Polar residues" evidence="1">
    <location>
        <begin position="406"/>
        <end position="417"/>
    </location>
</feature>
<evidence type="ECO:0000313" key="4">
    <source>
        <dbReference type="Proteomes" id="UP000712600"/>
    </source>
</evidence>
<keyword evidence="2" id="KW-0472">Membrane</keyword>
<feature type="region of interest" description="Disordered" evidence="1">
    <location>
        <begin position="405"/>
        <end position="424"/>
    </location>
</feature>
<reference evidence="3" key="1">
    <citation type="submission" date="2019-12" db="EMBL/GenBank/DDBJ databases">
        <title>Genome sequencing and annotation of Brassica cretica.</title>
        <authorList>
            <person name="Studholme D.J."/>
            <person name="Sarris P."/>
        </authorList>
    </citation>
    <scope>NUCLEOTIDE SEQUENCE</scope>
    <source>
        <strain evidence="3">PFS-109/04</strain>
        <tissue evidence="3">Leaf</tissue>
    </source>
</reference>
<feature type="region of interest" description="Disordered" evidence="1">
    <location>
        <begin position="36"/>
        <end position="56"/>
    </location>
</feature>
<sequence>MVLPIETKQERVRYNFRTGALRMAELVARFDPARPSAELDRSSSADGQAGRKFGPSRPSVELDCLFFSSGVRPSLKLTLGNFYRECVEKDVFTQIAKDVVGHGLDHVAGRLPARMRPRGTKRMLPLGLTLNVFAPAFLLVVSSLVELAVIRLIGLVVWQRVQLWPHWTFPPCKVSSHRPGAGDWNLRSKPGGWNPKPGKADSEAIPMVPLRRHRSCFFDDGPHSEIREGDFADMRRKYAFHPSVGMRSPSEFERAPNGGPSEVAIYEAYLEASFRGGIPYRGIMGNYPFGDGWNNRYVFVKIQEPFGYPTSWRTVSMPFFFIRALSWSLLWDLVFIDAWIFPSGFLCWKSSSEAYNGTSPAISMGDFSGNMVRLSVSAIYDEHQKAKTWKRHPFYTPPPRLARAASSVNGLSSSPSTGAEDVSNHDPLVDAHRRLISEVFFLRSQVQNMMARRDLLVHQVRASPRWELMKEWLEKRVEHWDPEEEYH</sequence>
<name>A0A8S9MSG9_BRACR</name>
<comment type="caution">
    <text evidence="3">The sequence shown here is derived from an EMBL/GenBank/DDBJ whole genome shotgun (WGS) entry which is preliminary data.</text>
</comment>
<accession>A0A8S9MSG9</accession>
<feature type="transmembrane region" description="Helical" evidence="2">
    <location>
        <begin position="124"/>
        <end position="145"/>
    </location>
</feature>
<proteinExistence type="predicted"/>
<dbReference type="EMBL" id="QGKX02002183">
    <property type="protein sequence ID" value="KAF3486186.1"/>
    <property type="molecule type" value="Genomic_DNA"/>
</dbReference>
<organism evidence="3 4">
    <name type="scientific">Brassica cretica</name>
    <name type="common">Mustard</name>
    <dbReference type="NCBI Taxonomy" id="69181"/>
    <lineage>
        <taxon>Eukaryota</taxon>
        <taxon>Viridiplantae</taxon>
        <taxon>Streptophyta</taxon>
        <taxon>Embryophyta</taxon>
        <taxon>Tracheophyta</taxon>
        <taxon>Spermatophyta</taxon>
        <taxon>Magnoliopsida</taxon>
        <taxon>eudicotyledons</taxon>
        <taxon>Gunneridae</taxon>
        <taxon>Pentapetalae</taxon>
        <taxon>rosids</taxon>
        <taxon>malvids</taxon>
        <taxon>Brassicales</taxon>
        <taxon>Brassicaceae</taxon>
        <taxon>Brassiceae</taxon>
        <taxon>Brassica</taxon>
    </lineage>
</organism>
<evidence type="ECO:0000256" key="1">
    <source>
        <dbReference type="SAM" id="MobiDB-lite"/>
    </source>
</evidence>
<keyword evidence="2" id="KW-0812">Transmembrane</keyword>
<gene>
    <name evidence="3" type="ORF">F2Q69_00053070</name>
</gene>
<dbReference type="AlphaFoldDB" id="A0A8S9MSG9"/>